<sequence>MTILVILLLDGEMLFIREEEDEIETKVWDLDEHGSLVGSDEDEEHEDGEKEE</sequence>
<dbReference type="Proteomes" id="UP000828251">
    <property type="component" value="Unassembled WGS sequence"/>
</dbReference>
<proteinExistence type="predicted"/>
<protein>
    <submittedName>
        <fullName evidence="2">Uncharacterized protein</fullName>
    </submittedName>
</protein>
<evidence type="ECO:0000313" key="2">
    <source>
        <dbReference type="EMBL" id="KAH1073332.1"/>
    </source>
</evidence>
<accession>A0A9D3V6S9</accession>
<evidence type="ECO:0000256" key="1">
    <source>
        <dbReference type="SAM" id="MobiDB-lite"/>
    </source>
</evidence>
<organism evidence="2 3">
    <name type="scientific">Gossypium stocksii</name>
    <dbReference type="NCBI Taxonomy" id="47602"/>
    <lineage>
        <taxon>Eukaryota</taxon>
        <taxon>Viridiplantae</taxon>
        <taxon>Streptophyta</taxon>
        <taxon>Embryophyta</taxon>
        <taxon>Tracheophyta</taxon>
        <taxon>Spermatophyta</taxon>
        <taxon>Magnoliopsida</taxon>
        <taxon>eudicotyledons</taxon>
        <taxon>Gunneridae</taxon>
        <taxon>Pentapetalae</taxon>
        <taxon>rosids</taxon>
        <taxon>malvids</taxon>
        <taxon>Malvales</taxon>
        <taxon>Malvaceae</taxon>
        <taxon>Malvoideae</taxon>
        <taxon>Gossypium</taxon>
    </lineage>
</organism>
<comment type="caution">
    <text evidence="2">The sequence shown here is derived from an EMBL/GenBank/DDBJ whole genome shotgun (WGS) entry which is preliminary data.</text>
</comment>
<dbReference type="EMBL" id="JAIQCV010000008">
    <property type="protein sequence ID" value="KAH1073332.1"/>
    <property type="molecule type" value="Genomic_DNA"/>
</dbReference>
<gene>
    <name evidence="2" type="ORF">J1N35_025660</name>
</gene>
<name>A0A9D3V6S9_9ROSI</name>
<evidence type="ECO:0000313" key="3">
    <source>
        <dbReference type="Proteomes" id="UP000828251"/>
    </source>
</evidence>
<feature type="compositionally biased region" description="Acidic residues" evidence="1">
    <location>
        <begin position="39"/>
        <end position="52"/>
    </location>
</feature>
<dbReference type="AlphaFoldDB" id="A0A9D3V6S9"/>
<keyword evidence="3" id="KW-1185">Reference proteome</keyword>
<feature type="region of interest" description="Disordered" evidence="1">
    <location>
        <begin position="29"/>
        <end position="52"/>
    </location>
</feature>
<reference evidence="2 3" key="1">
    <citation type="journal article" date="2021" name="Plant Biotechnol. J.">
        <title>Multi-omics assisted identification of the key and species-specific regulatory components of drought-tolerant mechanisms in Gossypium stocksii.</title>
        <authorList>
            <person name="Yu D."/>
            <person name="Ke L."/>
            <person name="Zhang D."/>
            <person name="Wu Y."/>
            <person name="Sun Y."/>
            <person name="Mei J."/>
            <person name="Sun J."/>
            <person name="Sun Y."/>
        </authorList>
    </citation>
    <scope>NUCLEOTIDE SEQUENCE [LARGE SCALE GENOMIC DNA]</scope>
    <source>
        <strain evidence="3">cv. E1</strain>
        <tissue evidence="2">Leaf</tissue>
    </source>
</reference>